<dbReference type="CDD" id="cd00042">
    <property type="entry name" value="CY"/>
    <property type="match status" value="1"/>
</dbReference>
<dbReference type="Proteomes" id="UP000011115">
    <property type="component" value="Unassembled WGS sequence"/>
</dbReference>
<proteinExistence type="predicted"/>
<reference evidence="5" key="1">
    <citation type="journal article" date="2011" name="Nature">
        <title>Genome sequence and analysis of the tuber crop potato.</title>
        <authorList>
            <consortium name="The Potato Genome Sequencing Consortium"/>
        </authorList>
    </citation>
    <scope>NUCLEOTIDE SEQUENCE [LARGE SCALE GENOMIC DNA]</scope>
    <source>
        <strain evidence="5">cv. DM1-3 516 R44</strain>
    </source>
</reference>
<dbReference type="EnsemblPlants" id="PGSC0003DMT400034556">
    <property type="protein sequence ID" value="PGSC0003DMT400034556"/>
    <property type="gene ID" value="PGSC0003DMG400013283"/>
</dbReference>
<dbReference type="PROSITE" id="PS00287">
    <property type="entry name" value="CYSTATIN"/>
    <property type="match status" value="1"/>
</dbReference>
<dbReference type="AlphaFoldDB" id="M1B0W4"/>
<sequence>MIVIASTFCHAFTVIDSRKLLNSFENVLNTLDPSISNDDWKLIKDPKDPKVVDIAKFAVNSENIISPDVQLRLESVLSGRFRVDNNGTTYELTIVAIDFDEESEYKTIVFENYKDNVRKLISITWIKRKGQFAVNEHNKEAATKLEFQSIIKGESQVVAGTNYRLVINAKDGGHVRKYLVVVWDKPWEKIKKLTSFKQM</sequence>
<keyword evidence="2" id="KW-0789">Thiol protease inhibitor</keyword>
<dbReference type="GO" id="GO:0004869">
    <property type="term" value="F:cysteine-type endopeptidase inhibitor activity"/>
    <property type="evidence" value="ECO:0007669"/>
    <property type="project" value="UniProtKB-KW"/>
</dbReference>
<dbReference type="InterPro" id="IPR018073">
    <property type="entry name" value="Prot_inh_cystat_CS"/>
</dbReference>
<evidence type="ECO:0000313" key="4">
    <source>
        <dbReference type="EnsemblPlants" id="PGSC0003DMT400034556"/>
    </source>
</evidence>
<dbReference type="HOGENOM" id="CLU_1374312_0_0_1"/>
<evidence type="ECO:0000259" key="3">
    <source>
        <dbReference type="SMART" id="SM00043"/>
    </source>
</evidence>
<name>M1B0W4_SOLTU</name>
<dbReference type="ExpressionAtlas" id="M1B0W4">
    <property type="expression patterns" value="baseline"/>
</dbReference>
<feature type="domain" description="Cystatin" evidence="3">
    <location>
        <begin position="115"/>
        <end position="199"/>
    </location>
</feature>
<reference evidence="4" key="2">
    <citation type="submission" date="2015-06" db="UniProtKB">
        <authorList>
            <consortium name="EnsemblPlants"/>
        </authorList>
    </citation>
    <scope>IDENTIFICATION</scope>
    <source>
        <strain evidence="4">DM1-3 516 R44</strain>
    </source>
</reference>
<keyword evidence="5" id="KW-1185">Reference proteome</keyword>
<dbReference type="Gramene" id="PGSC0003DMT400034556">
    <property type="protein sequence ID" value="PGSC0003DMT400034556"/>
    <property type="gene ID" value="PGSC0003DMG400013283"/>
</dbReference>
<organism evidence="4 5">
    <name type="scientific">Solanum tuberosum</name>
    <name type="common">Potato</name>
    <dbReference type="NCBI Taxonomy" id="4113"/>
    <lineage>
        <taxon>Eukaryota</taxon>
        <taxon>Viridiplantae</taxon>
        <taxon>Streptophyta</taxon>
        <taxon>Embryophyta</taxon>
        <taxon>Tracheophyta</taxon>
        <taxon>Spermatophyta</taxon>
        <taxon>Magnoliopsida</taxon>
        <taxon>eudicotyledons</taxon>
        <taxon>Gunneridae</taxon>
        <taxon>Pentapetalae</taxon>
        <taxon>asterids</taxon>
        <taxon>lamiids</taxon>
        <taxon>Solanales</taxon>
        <taxon>Solanaceae</taxon>
        <taxon>Solanoideae</taxon>
        <taxon>Solaneae</taxon>
        <taxon>Solanum</taxon>
    </lineage>
</organism>
<evidence type="ECO:0000313" key="5">
    <source>
        <dbReference type="Proteomes" id="UP000011115"/>
    </source>
</evidence>
<dbReference type="PaxDb" id="4113-PGSC0003DMT400034556"/>
<accession>M1B0W4</accession>
<dbReference type="InterPro" id="IPR000010">
    <property type="entry name" value="Cystatin_dom"/>
</dbReference>
<dbReference type="SUPFAM" id="SSF54403">
    <property type="entry name" value="Cystatin/monellin"/>
    <property type="match status" value="2"/>
</dbReference>
<evidence type="ECO:0000256" key="1">
    <source>
        <dbReference type="ARBA" id="ARBA00022690"/>
    </source>
</evidence>
<keyword evidence="1" id="KW-0646">Protease inhibitor</keyword>
<protein>
    <submittedName>
        <fullName evidence="4">Cystatin</fullName>
    </submittedName>
</protein>
<dbReference type="Pfam" id="PF16845">
    <property type="entry name" value="SQAPI"/>
    <property type="match status" value="2"/>
</dbReference>
<dbReference type="SMART" id="SM00043">
    <property type="entry name" value="CY"/>
    <property type="match status" value="1"/>
</dbReference>
<dbReference type="InParanoid" id="M1B0W4"/>
<dbReference type="Gene3D" id="3.10.450.10">
    <property type="match status" value="2"/>
</dbReference>
<dbReference type="eggNOG" id="ENOG502ST9E">
    <property type="taxonomic scope" value="Eukaryota"/>
</dbReference>
<evidence type="ECO:0000256" key="2">
    <source>
        <dbReference type="ARBA" id="ARBA00022704"/>
    </source>
</evidence>
<dbReference type="PANTHER" id="PTHR47364:SF27">
    <property type="entry name" value="CYSTEINE PROTEINASE INHIBITOR 1-LIKE"/>
    <property type="match status" value="1"/>
</dbReference>
<dbReference type="PANTHER" id="PTHR47364">
    <property type="entry name" value="CYSTEINE PROTEINASE INHIBITOR 5"/>
    <property type="match status" value="1"/>
</dbReference>
<dbReference type="InterPro" id="IPR046350">
    <property type="entry name" value="Cystatin_sf"/>
</dbReference>